<dbReference type="InterPro" id="IPR013780">
    <property type="entry name" value="Glyco_hydro_b"/>
</dbReference>
<evidence type="ECO:0000256" key="1">
    <source>
        <dbReference type="SAM" id="MobiDB-lite"/>
    </source>
</evidence>
<evidence type="ECO:0000259" key="2">
    <source>
        <dbReference type="SMART" id="SM00642"/>
    </source>
</evidence>
<feature type="region of interest" description="Disordered" evidence="1">
    <location>
        <begin position="645"/>
        <end position="694"/>
    </location>
</feature>
<dbReference type="GO" id="GO:0005975">
    <property type="term" value="P:carbohydrate metabolic process"/>
    <property type="evidence" value="ECO:0007669"/>
    <property type="project" value="InterPro"/>
</dbReference>
<feature type="compositionally biased region" description="Low complexity" evidence="1">
    <location>
        <begin position="677"/>
        <end position="688"/>
    </location>
</feature>
<name>A0A813N6P2_ADIRI</name>
<sequence>MAPFTFTLFAPYNKQAALRLKNAHARMFGVDILMEKDESDGYFRATVDLADGIFHYQFKIQTKSWFEQEPEPAVPNYDDDEYKEMTEEEKQERKEAHTKLIDEIRERNRQREHEATFTEIWYTFVDPYATDVDERGTDDAHKAVGILTIKNGKRIIDEYEWKYDDCCLPPDEELVIYEIHVGDFSGGESDSNARGTFTNVKNKIEYLKELGVNAIELMPIKEYPGKKNFLASVIDQLLIKKPVLLSSDHVFLSRGYNPRYYFAIETSYGTTADLKEMIDELHKNGIRVILDGVYNHSDSSSPLTQIDHDYWYHHNPKDVTMSWGPEWNYNFYDPKYNIWPARKFVGDSIRYMVEEFHIDGIRFDAARQIQNFDFLHWVVKEAKKAAGLKPFYCVAEFLPDEPCITNIDGPMDGCWHDSFYWALRDLILNDNADIGRLKAGIDCRQQGFLGVTNVVNYIGNHDHDRMLVELGKERSIFGEEAFKRVRLGVVLQMTSIGIPMIWMGEEIGEYKEKTIGIAKIDWSLIADREDNSNQINKNLLGFYRGLVNLRKGNKAFFSTNLSFIHEDYDGKVLAYQRWSETGERVVVVVNLSGTFLAGYRVPNMPVNGWWHEWTFNYDVKVENNDVHLDIAEREAKILVWLGEDWHPPEPEPAAAPEPVAEAEKSTDQEQKTSQAESSTTTNPDSTPTEASPQQ</sequence>
<evidence type="ECO:0000313" key="3">
    <source>
        <dbReference type="EMBL" id="CAF0730304.1"/>
    </source>
</evidence>
<dbReference type="AlphaFoldDB" id="A0A813N6P2"/>
<evidence type="ECO:0000313" key="4">
    <source>
        <dbReference type="Proteomes" id="UP000663852"/>
    </source>
</evidence>
<feature type="compositionally biased region" description="Basic and acidic residues" evidence="1">
    <location>
        <begin position="661"/>
        <end position="670"/>
    </location>
</feature>
<feature type="domain" description="Glycosyl hydrolase family 13 catalytic" evidence="2">
    <location>
        <begin position="178"/>
        <end position="550"/>
    </location>
</feature>
<proteinExistence type="predicted"/>
<comment type="caution">
    <text evidence="3">The sequence shown here is derived from an EMBL/GenBank/DDBJ whole genome shotgun (WGS) entry which is preliminary data.</text>
</comment>
<reference evidence="3" key="1">
    <citation type="submission" date="2021-02" db="EMBL/GenBank/DDBJ databases">
        <authorList>
            <person name="Nowell W R."/>
        </authorList>
    </citation>
    <scope>NUCLEOTIDE SEQUENCE</scope>
</reference>
<gene>
    <name evidence="3" type="ORF">EDS130_LOCUS1055</name>
</gene>
<dbReference type="InterPro" id="IPR017853">
    <property type="entry name" value="GH"/>
</dbReference>
<dbReference type="InterPro" id="IPR006047">
    <property type="entry name" value="GH13_cat_dom"/>
</dbReference>
<dbReference type="OrthoDB" id="1740265at2759"/>
<dbReference type="PANTHER" id="PTHR43002">
    <property type="entry name" value="GLYCOGEN DEBRANCHING ENZYME"/>
    <property type="match status" value="1"/>
</dbReference>
<dbReference type="SUPFAM" id="SSF51011">
    <property type="entry name" value="Glycosyl hydrolase domain"/>
    <property type="match status" value="1"/>
</dbReference>
<protein>
    <recommendedName>
        <fullName evidence="2">Glycosyl hydrolase family 13 catalytic domain-containing protein</fullName>
    </recommendedName>
</protein>
<dbReference type="SUPFAM" id="SSF51445">
    <property type="entry name" value="(Trans)glycosidases"/>
    <property type="match status" value="1"/>
</dbReference>
<dbReference type="SMART" id="SM00642">
    <property type="entry name" value="Aamy"/>
    <property type="match status" value="1"/>
</dbReference>
<dbReference type="Gene3D" id="2.60.40.1180">
    <property type="entry name" value="Golgi alpha-mannosidase II"/>
    <property type="match status" value="1"/>
</dbReference>
<dbReference type="Gene3D" id="3.20.20.80">
    <property type="entry name" value="Glycosidases"/>
    <property type="match status" value="1"/>
</dbReference>
<dbReference type="Pfam" id="PF00128">
    <property type="entry name" value="Alpha-amylase"/>
    <property type="match status" value="2"/>
</dbReference>
<dbReference type="EMBL" id="CAJNOJ010000002">
    <property type="protein sequence ID" value="CAF0730304.1"/>
    <property type="molecule type" value="Genomic_DNA"/>
</dbReference>
<organism evidence="3 4">
    <name type="scientific">Adineta ricciae</name>
    <name type="common">Rotifer</name>
    <dbReference type="NCBI Taxonomy" id="249248"/>
    <lineage>
        <taxon>Eukaryota</taxon>
        <taxon>Metazoa</taxon>
        <taxon>Spiralia</taxon>
        <taxon>Gnathifera</taxon>
        <taxon>Rotifera</taxon>
        <taxon>Eurotatoria</taxon>
        <taxon>Bdelloidea</taxon>
        <taxon>Adinetida</taxon>
        <taxon>Adinetidae</taxon>
        <taxon>Adineta</taxon>
    </lineage>
</organism>
<dbReference type="Proteomes" id="UP000663852">
    <property type="component" value="Unassembled WGS sequence"/>
</dbReference>
<accession>A0A813N6P2</accession>